<name>A0AAV4E1T4_9GAST</name>
<proteinExistence type="predicted"/>
<protein>
    <submittedName>
        <fullName evidence="2">Uncharacterized protein</fullName>
    </submittedName>
</protein>
<keyword evidence="3" id="KW-1185">Reference proteome</keyword>
<comment type="caution">
    <text evidence="2">The sequence shown here is derived from an EMBL/GenBank/DDBJ whole genome shotgun (WGS) entry which is preliminary data.</text>
</comment>
<feature type="region of interest" description="Disordered" evidence="1">
    <location>
        <begin position="1"/>
        <end position="56"/>
    </location>
</feature>
<organism evidence="2 3">
    <name type="scientific">Plakobranchus ocellatus</name>
    <dbReference type="NCBI Taxonomy" id="259542"/>
    <lineage>
        <taxon>Eukaryota</taxon>
        <taxon>Metazoa</taxon>
        <taxon>Spiralia</taxon>
        <taxon>Lophotrochozoa</taxon>
        <taxon>Mollusca</taxon>
        <taxon>Gastropoda</taxon>
        <taxon>Heterobranchia</taxon>
        <taxon>Euthyneura</taxon>
        <taxon>Panpulmonata</taxon>
        <taxon>Sacoglossa</taxon>
        <taxon>Placobranchoidea</taxon>
        <taxon>Plakobranchidae</taxon>
        <taxon>Plakobranchus</taxon>
    </lineage>
</organism>
<accession>A0AAV4E1T4</accession>
<feature type="compositionally biased region" description="Low complexity" evidence="1">
    <location>
        <begin position="1"/>
        <end position="19"/>
    </location>
</feature>
<sequence>MSNVKNIANNNCRRNNNKNNDFDDDNEVDDVVEDNDGNDDDEDEDQDDDKRTKSGSVTPIQFLYQNMDVLMLWTKVCLGIFLKSVNFSRSFRLYCLNNFRHQSTRSLLRSISCIPEMKSQFRNLERKKKKNGT</sequence>
<feature type="compositionally biased region" description="Acidic residues" evidence="1">
    <location>
        <begin position="22"/>
        <end position="47"/>
    </location>
</feature>
<dbReference type="Proteomes" id="UP000735302">
    <property type="component" value="Unassembled WGS sequence"/>
</dbReference>
<dbReference type="EMBL" id="BLXT01008609">
    <property type="protein sequence ID" value="GFO50316.1"/>
    <property type="molecule type" value="Genomic_DNA"/>
</dbReference>
<evidence type="ECO:0000313" key="3">
    <source>
        <dbReference type="Proteomes" id="UP000735302"/>
    </source>
</evidence>
<dbReference type="AlphaFoldDB" id="A0AAV4E1T4"/>
<reference evidence="2 3" key="1">
    <citation type="journal article" date="2021" name="Elife">
        <title>Chloroplast acquisition without the gene transfer in kleptoplastic sea slugs, Plakobranchus ocellatus.</title>
        <authorList>
            <person name="Maeda T."/>
            <person name="Takahashi S."/>
            <person name="Yoshida T."/>
            <person name="Shimamura S."/>
            <person name="Takaki Y."/>
            <person name="Nagai Y."/>
            <person name="Toyoda A."/>
            <person name="Suzuki Y."/>
            <person name="Arimoto A."/>
            <person name="Ishii H."/>
            <person name="Satoh N."/>
            <person name="Nishiyama T."/>
            <person name="Hasebe M."/>
            <person name="Maruyama T."/>
            <person name="Minagawa J."/>
            <person name="Obokata J."/>
            <person name="Shigenobu S."/>
        </authorList>
    </citation>
    <scope>NUCLEOTIDE SEQUENCE [LARGE SCALE GENOMIC DNA]</scope>
</reference>
<evidence type="ECO:0000313" key="2">
    <source>
        <dbReference type="EMBL" id="GFO50316.1"/>
    </source>
</evidence>
<evidence type="ECO:0000256" key="1">
    <source>
        <dbReference type="SAM" id="MobiDB-lite"/>
    </source>
</evidence>
<gene>
    <name evidence="2" type="ORF">PoB_007682100</name>
</gene>